<dbReference type="PRINTS" id="PR00455">
    <property type="entry name" value="HTHTETR"/>
</dbReference>
<feature type="compositionally biased region" description="Low complexity" evidence="5">
    <location>
        <begin position="12"/>
        <end position="23"/>
    </location>
</feature>
<evidence type="ECO:0000259" key="6">
    <source>
        <dbReference type="PROSITE" id="PS50977"/>
    </source>
</evidence>
<dbReference type="PANTHER" id="PTHR30055">
    <property type="entry name" value="HTH-TYPE TRANSCRIPTIONAL REGULATOR RUTR"/>
    <property type="match status" value="1"/>
</dbReference>
<reference evidence="7 8" key="1">
    <citation type="submission" date="2024-09" db="EMBL/GenBank/DDBJ databases">
        <authorList>
            <person name="Salinas-Garcia M.A."/>
            <person name="Prieme A."/>
        </authorList>
    </citation>
    <scope>NUCLEOTIDE SEQUENCE [LARGE SCALE GENOMIC DNA]</scope>
    <source>
        <strain evidence="7 8">DSM 21081</strain>
    </source>
</reference>
<dbReference type="InterPro" id="IPR001647">
    <property type="entry name" value="HTH_TetR"/>
</dbReference>
<feature type="domain" description="HTH tetR-type" evidence="6">
    <location>
        <begin position="23"/>
        <end position="83"/>
    </location>
</feature>
<keyword evidence="8" id="KW-1185">Reference proteome</keyword>
<keyword evidence="3" id="KW-0804">Transcription</keyword>
<organism evidence="7 8">
    <name type="scientific">Arthrobacter halodurans</name>
    <dbReference type="NCBI Taxonomy" id="516699"/>
    <lineage>
        <taxon>Bacteria</taxon>
        <taxon>Bacillati</taxon>
        <taxon>Actinomycetota</taxon>
        <taxon>Actinomycetes</taxon>
        <taxon>Micrococcales</taxon>
        <taxon>Micrococcaceae</taxon>
        <taxon>Arthrobacter</taxon>
    </lineage>
</organism>
<name>A0ABV4UQS6_9MICC</name>
<dbReference type="Pfam" id="PF00440">
    <property type="entry name" value="TetR_N"/>
    <property type="match status" value="1"/>
</dbReference>
<keyword evidence="1" id="KW-0805">Transcription regulation</keyword>
<dbReference type="EMBL" id="JBHDLJ010000017">
    <property type="protein sequence ID" value="MFB0836026.1"/>
    <property type="molecule type" value="Genomic_DNA"/>
</dbReference>
<keyword evidence="2 4" id="KW-0238">DNA-binding</keyword>
<dbReference type="PROSITE" id="PS50977">
    <property type="entry name" value="HTH_TETR_2"/>
    <property type="match status" value="1"/>
</dbReference>
<feature type="DNA-binding region" description="H-T-H motif" evidence="4">
    <location>
        <begin position="46"/>
        <end position="65"/>
    </location>
</feature>
<dbReference type="Pfam" id="PF17754">
    <property type="entry name" value="TetR_C_14"/>
    <property type="match status" value="1"/>
</dbReference>
<evidence type="ECO:0000256" key="3">
    <source>
        <dbReference type="ARBA" id="ARBA00023163"/>
    </source>
</evidence>
<dbReference type="PANTHER" id="PTHR30055:SF238">
    <property type="entry name" value="MYCOFACTOCIN BIOSYNTHESIS TRANSCRIPTIONAL REGULATOR MFTR-RELATED"/>
    <property type="match status" value="1"/>
</dbReference>
<protein>
    <submittedName>
        <fullName evidence="7">TetR family transcriptional regulator</fullName>
    </submittedName>
</protein>
<accession>A0ABV4UQS6</accession>
<dbReference type="Gene3D" id="1.10.357.10">
    <property type="entry name" value="Tetracycline Repressor, domain 2"/>
    <property type="match status" value="1"/>
</dbReference>
<comment type="caution">
    <text evidence="7">The sequence shown here is derived from an EMBL/GenBank/DDBJ whole genome shotgun (WGS) entry which is preliminary data.</text>
</comment>
<dbReference type="InterPro" id="IPR041347">
    <property type="entry name" value="MftR_C"/>
</dbReference>
<evidence type="ECO:0000313" key="7">
    <source>
        <dbReference type="EMBL" id="MFB0836026.1"/>
    </source>
</evidence>
<dbReference type="RefSeq" id="WP_373973203.1">
    <property type="nucleotide sequence ID" value="NZ_JBHDLJ010000017.1"/>
</dbReference>
<evidence type="ECO:0000256" key="2">
    <source>
        <dbReference type="ARBA" id="ARBA00023125"/>
    </source>
</evidence>
<dbReference type="InterPro" id="IPR009057">
    <property type="entry name" value="Homeodomain-like_sf"/>
</dbReference>
<evidence type="ECO:0000256" key="4">
    <source>
        <dbReference type="PROSITE-ProRule" id="PRU00335"/>
    </source>
</evidence>
<dbReference type="Proteomes" id="UP001575652">
    <property type="component" value="Unassembled WGS sequence"/>
</dbReference>
<feature type="region of interest" description="Disordered" evidence="5">
    <location>
        <begin position="1"/>
        <end position="23"/>
    </location>
</feature>
<dbReference type="SUPFAM" id="SSF46689">
    <property type="entry name" value="Homeodomain-like"/>
    <property type="match status" value="1"/>
</dbReference>
<sequence>MNAGSLSDDGSPAPTRPAGRPATIDPDAVAALALRLFAERGYERTSMEDIARAAGIARKSLYRYFASKADLVWGGMDPVLEASGGAPGTGGDHDGDLLAWLRRVAVAGAATIPDLSVARGRLRIIAAHPELASRGHEALAPQRTSIRDHLLARGCPPDAADYVSAAYIGVTFAAWTRWAAGTDPDPAPYLTAALDVLRLPGHAP</sequence>
<evidence type="ECO:0000313" key="8">
    <source>
        <dbReference type="Proteomes" id="UP001575652"/>
    </source>
</evidence>
<gene>
    <name evidence="7" type="ORF">ACETWP_15660</name>
</gene>
<proteinExistence type="predicted"/>
<evidence type="ECO:0000256" key="5">
    <source>
        <dbReference type="SAM" id="MobiDB-lite"/>
    </source>
</evidence>
<evidence type="ECO:0000256" key="1">
    <source>
        <dbReference type="ARBA" id="ARBA00023015"/>
    </source>
</evidence>
<dbReference type="InterPro" id="IPR050109">
    <property type="entry name" value="HTH-type_TetR-like_transc_reg"/>
</dbReference>